<proteinExistence type="predicted"/>
<dbReference type="Proteomes" id="UP000823399">
    <property type="component" value="Unassembled WGS sequence"/>
</dbReference>
<organism evidence="2 3">
    <name type="scientific">Suillus discolor</name>
    <dbReference type="NCBI Taxonomy" id="1912936"/>
    <lineage>
        <taxon>Eukaryota</taxon>
        <taxon>Fungi</taxon>
        <taxon>Dikarya</taxon>
        <taxon>Basidiomycota</taxon>
        <taxon>Agaricomycotina</taxon>
        <taxon>Agaricomycetes</taxon>
        <taxon>Agaricomycetidae</taxon>
        <taxon>Boletales</taxon>
        <taxon>Suillineae</taxon>
        <taxon>Suillaceae</taxon>
        <taxon>Suillus</taxon>
    </lineage>
</organism>
<sequence>MSWDELLDHRNEPFDISFPPAFVVHACDDQDEALIDSLVDCEIARDTDAEHFQLVLDQRPVSHPDHATALTNLAWACLKGYIRNYSQDIDATTSLFRDALALRPQPHPDHHLSLYNLTQALIWRHNKKRTSADIREAVQLYHELLPLRPDGTYLRSIIAGNGVDHVISACNNLPIDVSDGGIHLRRVVLELYPLGHQLHPRALDRLAQALQTRFYQHGSIDDLDTSIQLGREAVYLRPEGHAHRKLNDLDEVISLDEEALRLRLVGQNLKCGDIDDITRAISLYRESLTLRPPGHPGRDTTLNNLALTLKTRYDKSHVSEDLNEALDWYRESFRLRRLDHPERHTTLLGLSSLLCSRFTETQKNEDVEEAITLCQQSLAALSSLHLDRTLSYLWLWWLTSLVTGFYTTLLICHLL</sequence>
<gene>
    <name evidence="2" type="ORF">F5147DRAFT_789540</name>
</gene>
<keyword evidence="1" id="KW-0472">Membrane</keyword>
<dbReference type="InterPro" id="IPR011990">
    <property type="entry name" value="TPR-like_helical_dom_sf"/>
</dbReference>
<reference evidence="2" key="1">
    <citation type="journal article" date="2020" name="New Phytol.">
        <title>Comparative genomics reveals dynamic genome evolution in host specialist ectomycorrhizal fungi.</title>
        <authorList>
            <person name="Lofgren L.A."/>
            <person name="Nguyen N.H."/>
            <person name="Vilgalys R."/>
            <person name="Ruytinx J."/>
            <person name="Liao H.L."/>
            <person name="Branco S."/>
            <person name="Kuo A."/>
            <person name="LaButti K."/>
            <person name="Lipzen A."/>
            <person name="Andreopoulos W."/>
            <person name="Pangilinan J."/>
            <person name="Riley R."/>
            <person name="Hundley H."/>
            <person name="Na H."/>
            <person name="Barry K."/>
            <person name="Grigoriev I.V."/>
            <person name="Stajich J.E."/>
            <person name="Kennedy P.G."/>
        </authorList>
    </citation>
    <scope>NUCLEOTIDE SEQUENCE</scope>
    <source>
        <strain evidence="2">FC423</strain>
    </source>
</reference>
<protein>
    <submittedName>
        <fullName evidence="2">Uncharacterized protein</fullName>
    </submittedName>
</protein>
<dbReference type="RefSeq" id="XP_041285525.1">
    <property type="nucleotide sequence ID" value="XM_041443024.1"/>
</dbReference>
<feature type="transmembrane region" description="Helical" evidence="1">
    <location>
        <begin position="394"/>
        <end position="414"/>
    </location>
</feature>
<dbReference type="Gene3D" id="1.25.40.10">
    <property type="entry name" value="Tetratricopeptide repeat domain"/>
    <property type="match status" value="2"/>
</dbReference>
<name>A0A9P7ETV2_9AGAM</name>
<evidence type="ECO:0000313" key="2">
    <source>
        <dbReference type="EMBL" id="KAG2088389.1"/>
    </source>
</evidence>
<comment type="caution">
    <text evidence="2">The sequence shown here is derived from an EMBL/GenBank/DDBJ whole genome shotgun (WGS) entry which is preliminary data.</text>
</comment>
<dbReference type="EMBL" id="JABBWM010000122">
    <property type="protein sequence ID" value="KAG2088389.1"/>
    <property type="molecule type" value="Genomic_DNA"/>
</dbReference>
<dbReference type="OrthoDB" id="9991317at2759"/>
<dbReference type="GeneID" id="64705283"/>
<accession>A0A9P7ETV2</accession>
<evidence type="ECO:0000256" key="1">
    <source>
        <dbReference type="SAM" id="Phobius"/>
    </source>
</evidence>
<dbReference type="AlphaFoldDB" id="A0A9P7ETV2"/>
<keyword evidence="1" id="KW-0812">Transmembrane</keyword>
<evidence type="ECO:0000313" key="3">
    <source>
        <dbReference type="Proteomes" id="UP000823399"/>
    </source>
</evidence>
<keyword evidence="1" id="KW-1133">Transmembrane helix</keyword>
<keyword evidence="3" id="KW-1185">Reference proteome</keyword>